<name>A0A7D4SP53_9GAMM</name>
<dbReference type="SUPFAM" id="SSF55718">
    <property type="entry name" value="SCP-like"/>
    <property type="match status" value="1"/>
</dbReference>
<sequence length="132" mass="15022">MAELFSEEWMNQLKDAWNNDPEIKDKLAEIKFNSVITCGYQSEEKPTSVFVVKNGECIHAGNWKDEESDWDMRADLSSWKKWMKKPLGLSAMGMAVATGKLKFNKGDYDNMIKNPSMAGPFIRSFSLMSQIG</sequence>
<dbReference type="KEGG" id="txa:HQN79_11635"/>
<dbReference type="InterPro" id="IPR036527">
    <property type="entry name" value="SCP2_sterol-bd_dom_sf"/>
</dbReference>
<protein>
    <submittedName>
        <fullName evidence="1">SCP2 sterol-binding domain-containing protein</fullName>
    </submittedName>
</protein>
<dbReference type="Proteomes" id="UP000504724">
    <property type="component" value="Chromosome"/>
</dbReference>
<dbReference type="AlphaFoldDB" id="A0A7D4SP53"/>
<evidence type="ECO:0000313" key="2">
    <source>
        <dbReference type="Proteomes" id="UP000504724"/>
    </source>
</evidence>
<evidence type="ECO:0000313" key="1">
    <source>
        <dbReference type="EMBL" id="QKI90181.1"/>
    </source>
</evidence>
<gene>
    <name evidence="1" type="ORF">HQN79_11635</name>
</gene>
<organism evidence="1 2">
    <name type="scientific">Thiomicrorhabdus xiamenensis</name>
    <dbReference type="NCBI Taxonomy" id="2739063"/>
    <lineage>
        <taxon>Bacteria</taxon>
        <taxon>Pseudomonadati</taxon>
        <taxon>Pseudomonadota</taxon>
        <taxon>Gammaproteobacteria</taxon>
        <taxon>Thiotrichales</taxon>
        <taxon>Piscirickettsiaceae</taxon>
        <taxon>Thiomicrorhabdus</taxon>
    </lineage>
</organism>
<keyword evidence="2" id="KW-1185">Reference proteome</keyword>
<dbReference type="EMBL" id="CP054020">
    <property type="protein sequence ID" value="QKI90181.1"/>
    <property type="molecule type" value="Genomic_DNA"/>
</dbReference>
<dbReference type="Gene3D" id="3.30.1050.10">
    <property type="entry name" value="SCP2 sterol-binding domain"/>
    <property type="match status" value="1"/>
</dbReference>
<dbReference type="RefSeq" id="WP_173286741.1">
    <property type="nucleotide sequence ID" value="NZ_CP054020.1"/>
</dbReference>
<reference evidence="1 2" key="1">
    <citation type="submission" date="2020-05" db="EMBL/GenBank/DDBJ databases">
        <title>Thiomicrorhabdus sediminis sp.nov. and Thiomicrorhabdus xiamenensis sp.nov., novel sulfur-oxidizing bacteria isolated from coastal sediment.</title>
        <authorList>
            <person name="Liu X."/>
        </authorList>
    </citation>
    <scope>NUCLEOTIDE SEQUENCE [LARGE SCALE GENOMIC DNA]</scope>
    <source>
        <strain evidence="1 2">G2</strain>
    </source>
</reference>
<accession>A0A7D4SP53</accession>
<proteinExistence type="predicted"/>